<accession>A0A7S1NV09</accession>
<sequence>MDVTYMPSTVDISDAECNPVTCTVSELKPLTIAKAKAAGYTYCEKPCAQVPGTVGYDALVVAVIKHNPDWFWAGLGVVGNGVCYTLYETSGAVMEHEIGHNYGFAHGATANFDRANSFNAQQYPELSRMEGGGEVDLKVPTTSYSKNGHFGLCGKVHFGWVPEANIQKIHPQGATGCSGCQQSGTYKLYAMDHPGVTPTAGKLFGLVLDYVAGGTRPLYIYYRASYAATRKGVLVTYCTRDYQTGLDAGATMQEFTEDAHGDTLSLEDVAILPGTTFVATPMWNARQDSSVDVTMVPRITVTSVTDGVAACGADLSSCPANPDISATVTVDFVDASTSPKADFTATTSTPLSGSSKLFETGQTLIRVSDGSDLNMKGAGGSGNMVLDIRPQSEATVYLYDNYPYSAVAQKSPAGYNAFFSYPVYPFLTCGSTGSSLTATGYRAVKIVQNLDEPLSIAEIAVSGSQGSCMTNSSCFSYSSNGAGGVSVGGTYASSKDGTERNVNDGDVATFSHSSTPSRAGAFVVCVFAQPCAATSVKVYPRQTQLARSADLKVELWDFAVPEAGATGSVDGSQYAKGPVPAARSPYLAVLSKEYPVKHATDATWAQEPGTGHKYHEQPVGGTTWPQTVPCPYTDALKKDLTFVSGQAYALIKLRSTSGSRTLARGGQGGTRFLTTDDTVVNFDVRATRGSCVAGAYEATSTACRKCPTEALTVQGGVSKCGSVRLCSVVFVAGESGRTSPADGTYSLQSDLKNGHNWYKDAAAGRQMFRQTDAVDWRITPVANASAVLAAETTADSPTTFTGTSDLTGEATGATPQLLVRTVKVIQNQEEALNTAEIEIWSADATPVNLAPSGTCYSGPANGGYYLGDAATGVTAALNDKDYATFSHSSASTGTTGVAYDMCVLPQAQAISYVNVVPRAAWPGRSSSLKVQLWSGFTAGASPQGTSTYSADANLGTLLAEVTMDLSKGGGPAVCSAAVQNPSAFSDPGSGSSSGGGTVIVVSGGQRQLPTIAILALLAAMALALAV</sequence>
<gene>
    <name evidence="1" type="ORF">EGYM00392_LOCUS53988</name>
</gene>
<protein>
    <submittedName>
        <fullName evidence="1">Uncharacterized protein</fullName>
    </submittedName>
</protein>
<reference evidence="1" key="1">
    <citation type="submission" date="2021-01" db="EMBL/GenBank/DDBJ databases">
        <authorList>
            <person name="Corre E."/>
            <person name="Pelletier E."/>
            <person name="Niang G."/>
            <person name="Scheremetjew M."/>
            <person name="Finn R."/>
            <person name="Kale V."/>
            <person name="Holt S."/>
            <person name="Cochrane G."/>
            <person name="Meng A."/>
            <person name="Brown T."/>
            <person name="Cohen L."/>
        </authorList>
    </citation>
    <scope>NUCLEOTIDE SEQUENCE</scope>
    <source>
        <strain evidence="1">NIES-381</strain>
    </source>
</reference>
<organism evidence="1">
    <name type="scientific">Eutreptiella gymnastica</name>
    <dbReference type="NCBI Taxonomy" id="73025"/>
    <lineage>
        <taxon>Eukaryota</taxon>
        <taxon>Discoba</taxon>
        <taxon>Euglenozoa</taxon>
        <taxon>Euglenida</taxon>
        <taxon>Spirocuta</taxon>
        <taxon>Euglenophyceae</taxon>
        <taxon>Eutreptiales</taxon>
        <taxon>Eutreptiaceae</taxon>
        <taxon>Eutreptiella</taxon>
    </lineage>
</organism>
<evidence type="ECO:0000313" key="1">
    <source>
        <dbReference type="EMBL" id="CAD9042811.1"/>
    </source>
</evidence>
<name>A0A7S1NV09_9EUGL</name>
<dbReference type="AlphaFoldDB" id="A0A7S1NV09"/>
<dbReference type="EMBL" id="HBGA01147809">
    <property type="protein sequence ID" value="CAD9042811.1"/>
    <property type="molecule type" value="Transcribed_RNA"/>
</dbReference>
<proteinExistence type="predicted"/>